<dbReference type="RefSeq" id="WP_323733062.1">
    <property type="nucleotide sequence ID" value="NZ_CP110820.1"/>
</dbReference>
<protein>
    <submittedName>
        <fullName evidence="2">Ankyrin repeat-containing protein</fullName>
    </submittedName>
</protein>
<dbReference type="Proteomes" id="UP001327219">
    <property type="component" value="Chromosome"/>
</dbReference>
<dbReference type="EMBL" id="CP110820">
    <property type="protein sequence ID" value="WPX96153.1"/>
    <property type="molecule type" value="Genomic_DNA"/>
</dbReference>
<name>A0ABZ0UM69_9RICK</name>
<dbReference type="InterPro" id="IPR036770">
    <property type="entry name" value="Ankyrin_rpt-contain_sf"/>
</dbReference>
<feature type="transmembrane region" description="Helical" evidence="1">
    <location>
        <begin position="202"/>
        <end position="221"/>
    </location>
</feature>
<evidence type="ECO:0000313" key="2">
    <source>
        <dbReference type="EMBL" id="WPX96153.1"/>
    </source>
</evidence>
<evidence type="ECO:0000256" key="1">
    <source>
        <dbReference type="SAM" id="Phobius"/>
    </source>
</evidence>
<dbReference type="InterPro" id="IPR002110">
    <property type="entry name" value="Ankyrin_rpt"/>
</dbReference>
<feature type="transmembrane region" description="Helical" evidence="1">
    <location>
        <begin position="233"/>
        <end position="252"/>
    </location>
</feature>
<dbReference type="SMART" id="SM00248">
    <property type="entry name" value="ANK"/>
    <property type="match status" value="2"/>
</dbReference>
<dbReference type="Gene3D" id="1.25.40.20">
    <property type="entry name" value="Ankyrin repeat-containing domain"/>
    <property type="match status" value="1"/>
</dbReference>
<evidence type="ECO:0000313" key="3">
    <source>
        <dbReference type="Proteomes" id="UP001327219"/>
    </source>
</evidence>
<keyword evidence="1" id="KW-0812">Transmembrane</keyword>
<keyword evidence="1" id="KW-0472">Membrane</keyword>
<sequence length="351" mass="39801">MEVNSRGYADNEKIASHLLVYSGYLTARKEENSYYLSIPNAEIQEIFAITIRDQLERLQKEALLKGTLLDNEKSLLKTWLGKLKYDVMIARIVQNIKSSDARAVESIFQSEPSLKCEDENFNFFHIAASLKNHEVFQTLLKYCDIKLLSTQDKIAELTPLDYAALANNTGVVDILKDYGYELTALYKPWPTTCMFCNQYINLFYLTMFPIMAAISSVPKFFPENSLLNPGTSFTLGILFPTTVIYFTIDVAGKVHQFLSNHICEGYSKYTSIESGSLIGFKKYIDQDKDAYITLGSECASNVQAIGSVLIPYFAYSSESRYSEDVVITLCKHQNSVQELTIHQDYSANFEL</sequence>
<accession>A0ABZ0UM69</accession>
<dbReference type="SUPFAM" id="SSF48403">
    <property type="entry name" value="Ankyrin repeat"/>
    <property type="match status" value="1"/>
</dbReference>
<reference evidence="2 3" key="1">
    <citation type="submission" date="2022-11" db="EMBL/GenBank/DDBJ databases">
        <title>Host association and intracellularity evolved multiple times independently in the Rickettsiales.</title>
        <authorList>
            <person name="Castelli M."/>
            <person name="Nardi T."/>
            <person name="Gammuto L."/>
            <person name="Bellinzona G."/>
            <person name="Sabaneyeva E."/>
            <person name="Potekhin A."/>
            <person name="Serra V."/>
            <person name="Petroni G."/>
            <person name="Sassera D."/>
        </authorList>
    </citation>
    <scope>NUCLEOTIDE SEQUENCE [LARGE SCALE GENOMIC DNA]</scope>
    <source>
        <strain evidence="2 3">NDG2</strain>
    </source>
</reference>
<organism evidence="2 3">
    <name type="scientific">Candidatus Bandiella euplotis</name>
    <dbReference type="NCBI Taxonomy" id="1664265"/>
    <lineage>
        <taxon>Bacteria</taxon>
        <taxon>Pseudomonadati</taxon>
        <taxon>Pseudomonadota</taxon>
        <taxon>Alphaproteobacteria</taxon>
        <taxon>Rickettsiales</taxon>
        <taxon>Candidatus Midichloriaceae</taxon>
        <taxon>Candidatus Bandiella</taxon>
    </lineage>
</organism>
<keyword evidence="1" id="KW-1133">Transmembrane helix</keyword>
<proteinExistence type="predicted"/>
<gene>
    <name evidence="2" type="ORF">Bandiella_00262</name>
</gene>
<keyword evidence="3" id="KW-1185">Reference proteome</keyword>